<feature type="transmembrane region" description="Helical" evidence="7">
    <location>
        <begin position="237"/>
        <end position="256"/>
    </location>
</feature>
<dbReference type="Gene3D" id="1.20.1640.10">
    <property type="entry name" value="Multidrug efflux transporter AcrB transmembrane domain"/>
    <property type="match status" value="2"/>
</dbReference>
<reference evidence="10" key="1">
    <citation type="journal article" date="2019" name="Int. J. Syst. Evol. Microbiol.">
        <title>The Global Catalogue of Microorganisms (GCM) 10K type strain sequencing project: providing services to taxonomists for standard genome sequencing and annotation.</title>
        <authorList>
            <consortium name="The Broad Institute Genomics Platform"/>
            <consortium name="The Broad Institute Genome Sequencing Center for Infectious Disease"/>
            <person name="Wu L."/>
            <person name="Ma J."/>
        </authorList>
    </citation>
    <scope>NUCLEOTIDE SEQUENCE [LARGE SCALE GENOMIC DNA]</scope>
    <source>
        <strain evidence="10">CCUG 59189</strain>
    </source>
</reference>
<evidence type="ECO:0000256" key="3">
    <source>
        <dbReference type="ARBA" id="ARBA00022475"/>
    </source>
</evidence>
<feature type="transmembrane region" description="Helical" evidence="7">
    <location>
        <begin position="972"/>
        <end position="992"/>
    </location>
</feature>
<feature type="domain" description="Membrane transport protein MMPL" evidence="8">
    <location>
        <begin position="747"/>
        <end position="1040"/>
    </location>
</feature>
<comment type="subcellular location">
    <subcellularLocation>
        <location evidence="1">Cell membrane</location>
        <topology evidence="1">Multi-pass membrane protein</topology>
    </subcellularLocation>
</comment>
<evidence type="ECO:0000256" key="4">
    <source>
        <dbReference type="ARBA" id="ARBA00022692"/>
    </source>
</evidence>
<feature type="transmembrane region" description="Helical" evidence="7">
    <location>
        <begin position="366"/>
        <end position="385"/>
    </location>
</feature>
<evidence type="ECO:0000313" key="9">
    <source>
        <dbReference type="EMBL" id="MFD1178071.1"/>
    </source>
</evidence>
<keyword evidence="5 7" id="KW-1133">Transmembrane helix</keyword>
<evidence type="ECO:0000259" key="8">
    <source>
        <dbReference type="Pfam" id="PF03176"/>
    </source>
</evidence>
<protein>
    <submittedName>
        <fullName evidence="9">MMPL family transporter</fullName>
    </submittedName>
</protein>
<feature type="transmembrane region" description="Helical" evidence="7">
    <location>
        <begin position="998"/>
        <end position="1022"/>
    </location>
</feature>
<evidence type="ECO:0000256" key="7">
    <source>
        <dbReference type="SAM" id="Phobius"/>
    </source>
</evidence>
<accession>A0ABW3RZX8</accession>
<comment type="similarity">
    <text evidence="2">Belongs to the resistance-nodulation-cell division (RND) (TC 2.A.6) family. MmpL subfamily.</text>
</comment>
<feature type="transmembrane region" description="Helical" evidence="7">
    <location>
        <begin position="897"/>
        <end position="918"/>
    </location>
</feature>
<name>A0ABW3RZX8_9BACL</name>
<feature type="transmembrane region" description="Helical" evidence="7">
    <location>
        <begin position="284"/>
        <end position="304"/>
    </location>
</feature>
<gene>
    <name evidence="9" type="ORF">ACFQ3W_17415</name>
</gene>
<dbReference type="InterPro" id="IPR050545">
    <property type="entry name" value="Mycobact_MmpL"/>
</dbReference>
<dbReference type="Gene3D" id="1.10.287.950">
    <property type="entry name" value="Methyl-accepting chemotaxis protein"/>
    <property type="match status" value="1"/>
</dbReference>
<feature type="transmembrane region" description="Helical" evidence="7">
    <location>
        <begin position="930"/>
        <end position="951"/>
    </location>
</feature>
<dbReference type="PANTHER" id="PTHR33406:SF6">
    <property type="entry name" value="MEMBRANE PROTEIN YDGH-RELATED"/>
    <property type="match status" value="1"/>
</dbReference>
<dbReference type="PANTHER" id="PTHR33406">
    <property type="entry name" value="MEMBRANE PROTEIN MJ1562-RELATED"/>
    <property type="match status" value="1"/>
</dbReference>
<feature type="transmembrane region" description="Helical" evidence="7">
    <location>
        <begin position="181"/>
        <end position="197"/>
    </location>
</feature>
<evidence type="ECO:0000256" key="6">
    <source>
        <dbReference type="ARBA" id="ARBA00023136"/>
    </source>
</evidence>
<evidence type="ECO:0000256" key="2">
    <source>
        <dbReference type="ARBA" id="ARBA00010157"/>
    </source>
</evidence>
<comment type="caution">
    <text evidence="9">The sequence shown here is derived from an EMBL/GenBank/DDBJ whole genome shotgun (WGS) entry which is preliminary data.</text>
</comment>
<dbReference type="InterPro" id="IPR023908">
    <property type="entry name" value="xxxLxxG_rpt"/>
</dbReference>
<dbReference type="Pfam" id="PF03176">
    <property type="entry name" value="MMPL"/>
    <property type="match status" value="2"/>
</dbReference>
<dbReference type="RefSeq" id="WP_379320515.1">
    <property type="nucleotide sequence ID" value="NZ_JBHTLM010000013.1"/>
</dbReference>
<feature type="transmembrane region" description="Helical" evidence="7">
    <location>
        <begin position="204"/>
        <end position="225"/>
    </location>
</feature>
<sequence>MRFILKARWGILLLWIALAAILMITAPSMGDLVRQKGEIAVPQGYSSSEASAILSEVADMKGGAKETQIALVFHDDQGINDAKTKEVEQAISSLRGKMAKFGIVSITDPFETPAAKEKMISKDGKTILTSLSVTDKEQSLKDIEKSIHQELESVPVKHYLTGQKQINEDMVVSSEQGLQKSEYFTIIFILLILFVVFRSMVAPFIPLLTVGISYLVSQSVVAFLVDTVNFPISTYTQIFMVAVMFGIGTDYCILLISRFKEELQHTDDQWEAIVRTYRTAGKTVFFSGLAVLVGFSTIGLSQFMLYRSAVAVAVGIAVMLLALVTIVPFFMAVLGTKLFWPLRSSLEHKENRFWGAIGSFSLKRPWAALLIVAAVTVPFLISYSGNVSFNSMEEIGDQYESVKGYNIISDSFEPGESLPSTVVIKNDERMDNADYMALAEKISREVTKIDGVASVRGISRPTGEVLKDFELNNQVKTVGKGLGEGNEGLTKIKNGLNEASQSLTANTPKLKQAADSTGKLAEGTGKLKDGISQLSGGLTAIEKGIRDGSKGAGELKKGLQQAQKSAETLASAHEQLLKTYQQLGQGISSLGGGITEIRQSMDTASQGLTALNARFASLEGKFPGLTTDQDYLTIKGTVTETGKGMSQMTTGLKQVEEQLGKVDGGLKQANAGYAQAAAGSKQLAGGLNQVIQGLSKLEGGLNQAADGQGKIAGKIPDVVTGLAQIENGQKQIQGGFNQFSGQITQLTDGLDQSVDGLSKVSGGLGSAQEYLNEVGETNNGLDGWYVPQQALENDQIKQVFDTYLSPDRKVMKLEVVFSSNPYGHQAIDSIGTVQTVAQKAVKGTKLENADIAVGGVSSTFNDLKTISGNDYTRTVILMLAGIFIILVILFRSIVMPIYIIGSLILTYYTSIGFTEWVFVDIFGYSGISWATPFFGFVMLVALGVDYSIFLMDRFNENKEWDVGDAILHSMRNMGTVILSAAVILGGTMASMYPSGVLSMLQIATLVLFGLALYAVLVLPFLIPVMVKMFGQANWWPFHRRMGSSSDSSSSYNA</sequence>
<evidence type="ECO:0000256" key="5">
    <source>
        <dbReference type="ARBA" id="ARBA00022989"/>
    </source>
</evidence>
<keyword evidence="4 7" id="KW-0812">Transmembrane</keyword>
<feature type="transmembrane region" description="Helical" evidence="7">
    <location>
        <begin position="310"/>
        <end position="334"/>
    </location>
</feature>
<dbReference type="InterPro" id="IPR004869">
    <property type="entry name" value="MMPL_dom"/>
</dbReference>
<dbReference type="NCBIfam" id="TIGR03057">
    <property type="entry name" value="xxxLxxG_by_4"/>
    <property type="match status" value="1"/>
</dbReference>
<dbReference type="EMBL" id="JBHTLM010000013">
    <property type="protein sequence ID" value="MFD1178071.1"/>
    <property type="molecule type" value="Genomic_DNA"/>
</dbReference>
<keyword evidence="3" id="KW-1003">Cell membrane</keyword>
<proteinExistence type="inferred from homology"/>
<organism evidence="9 10">
    <name type="scientific">Paenibacillus puldeungensis</name>
    <dbReference type="NCBI Taxonomy" id="696536"/>
    <lineage>
        <taxon>Bacteria</taxon>
        <taxon>Bacillati</taxon>
        <taxon>Bacillota</taxon>
        <taxon>Bacilli</taxon>
        <taxon>Bacillales</taxon>
        <taxon>Paenibacillaceae</taxon>
        <taxon>Paenibacillus</taxon>
    </lineage>
</organism>
<evidence type="ECO:0000313" key="10">
    <source>
        <dbReference type="Proteomes" id="UP001597262"/>
    </source>
</evidence>
<dbReference type="Proteomes" id="UP001597262">
    <property type="component" value="Unassembled WGS sequence"/>
</dbReference>
<keyword evidence="6 7" id="KW-0472">Membrane</keyword>
<feature type="domain" description="Membrane transport protein MMPL" evidence="8">
    <location>
        <begin position="46"/>
        <end position="365"/>
    </location>
</feature>
<feature type="transmembrane region" description="Helical" evidence="7">
    <location>
        <begin position="871"/>
        <end position="890"/>
    </location>
</feature>
<keyword evidence="10" id="KW-1185">Reference proteome</keyword>
<dbReference type="SUPFAM" id="SSF82866">
    <property type="entry name" value="Multidrug efflux transporter AcrB transmembrane domain"/>
    <property type="match status" value="2"/>
</dbReference>
<evidence type="ECO:0000256" key="1">
    <source>
        <dbReference type="ARBA" id="ARBA00004651"/>
    </source>
</evidence>